<feature type="region of interest" description="Disordered" evidence="1">
    <location>
        <begin position="1"/>
        <end position="25"/>
    </location>
</feature>
<dbReference type="AlphaFoldDB" id="A0AAW1QB77"/>
<comment type="caution">
    <text evidence="2">The sequence shown here is derived from an EMBL/GenBank/DDBJ whole genome shotgun (WGS) entry which is preliminary data.</text>
</comment>
<evidence type="ECO:0008006" key="4">
    <source>
        <dbReference type="Google" id="ProtNLM"/>
    </source>
</evidence>
<reference evidence="2 3" key="1">
    <citation type="journal article" date="2024" name="Nat. Commun.">
        <title>Phylogenomics reveals the evolutionary origins of lichenization in chlorophyte algae.</title>
        <authorList>
            <person name="Puginier C."/>
            <person name="Libourel C."/>
            <person name="Otte J."/>
            <person name="Skaloud P."/>
            <person name="Haon M."/>
            <person name="Grisel S."/>
            <person name="Petersen M."/>
            <person name="Berrin J.G."/>
            <person name="Delaux P.M."/>
            <person name="Dal Grande F."/>
            <person name="Keller J."/>
        </authorList>
    </citation>
    <scope>NUCLEOTIDE SEQUENCE [LARGE SCALE GENOMIC DNA]</scope>
    <source>
        <strain evidence="2 3">SAG 2043</strain>
    </source>
</reference>
<sequence length="265" mass="30169">MGRPDQTSTAASCLYPGRPPRKLRCSRPAASSHLRAAAVKEKPEWVRQYEADVENDPEIAELLRGTNGDPDLIQKRIDESMRNKHREIMSGQGGAGGQQQQMQVKFRQVDPFNLWLWLELYDPPSIQERQLLEEVLSSWFMLGRLGGFNGMNLQVFHKGSDESSYMDYDAEECESALQAFFHDMSNLETQGNWCRCWLNMGTADEMALDILINALSNFSRENVGIKRLVIGGKNDDWDVPAQDAPKVTMDPMRTPLDMDMDTEDY</sequence>
<proteinExistence type="predicted"/>
<dbReference type="EMBL" id="JALJOR010000004">
    <property type="protein sequence ID" value="KAK9818273.1"/>
    <property type="molecule type" value="Genomic_DNA"/>
</dbReference>
<feature type="compositionally biased region" description="Polar residues" evidence="1">
    <location>
        <begin position="1"/>
        <end position="11"/>
    </location>
</feature>
<evidence type="ECO:0000313" key="3">
    <source>
        <dbReference type="Proteomes" id="UP001489004"/>
    </source>
</evidence>
<protein>
    <recommendedName>
        <fullName evidence="4">DUF3531 domain-containing protein</fullName>
    </recommendedName>
</protein>
<dbReference type="PANTHER" id="PTHR46737">
    <property type="entry name" value="OS02G0827600 PROTEIN"/>
    <property type="match status" value="1"/>
</dbReference>
<dbReference type="InterPro" id="IPR021920">
    <property type="entry name" value="DUF3531"/>
</dbReference>
<evidence type="ECO:0000256" key="1">
    <source>
        <dbReference type="SAM" id="MobiDB-lite"/>
    </source>
</evidence>
<name>A0AAW1QB77_9CHLO</name>
<keyword evidence="3" id="KW-1185">Reference proteome</keyword>
<dbReference type="Proteomes" id="UP001489004">
    <property type="component" value="Unassembled WGS sequence"/>
</dbReference>
<evidence type="ECO:0000313" key="2">
    <source>
        <dbReference type="EMBL" id="KAK9818273.1"/>
    </source>
</evidence>
<dbReference type="PANTHER" id="PTHR46737:SF2">
    <property type="entry name" value="OS02G0827600 PROTEIN"/>
    <property type="match status" value="1"/>
</dbReference>
<organism evidence="2 3">
    <name type="scientific">[Myrmecia] bisecta</name>
    <dbReference type="NCBI Taxonomy" id="41462"/>
    <lineage>
        <taxon>Eukaryota</taxon>
        <taxon>Viridiplantae</taxon>
        <taxon>Chlorophyta</taxon>
        <taxon>core chlorophytes</taxon>
        <taxon>Trebouxiophyceae</taxon>
        <taxon>Trebouxiales</taxon>
        <taxon>Trebouxiaceae</taxon>
        <taxon>Myrmecia</taxon>
    </lineage>
</organism>
<gene>
    <name evidence="2" type="ORF">WJX72_009883</name>
</gene>
<accession>A0AAW1QB77</accession>
<feature type="region of interest" description="Disordered" evidence="1">
    <location>
        <begin position="241"/>
        <end position="265"/>
    </location>
</feature>
<dbReference type="Pfam" id="PF12049">
    <property type="entry name" value="DUF3531"/>
    <property type="match status" value="1"/>
</dbReference>